<proteinExistence type="predicted"/>
<sequence length="182" mass="21350">MDMLVNEEEAYTINTTPKFEIKQKNTILNCVHKKEVYQKEWTQEYLNAPEESEKENDSNKEIEEAATRNNIISWASSVDIVEVNNNYDWNPDLEINKGKEKKPESINKPMGRPEENGDSTELTDPNPMEVNNKKLQIPEKSEESTNYEYIYFIYTHPTFGSHFAIGELRLREAIYWTNFGRC</sequence>
<comment type="caution">
    <text evidence="1">The sequence shown here is derived from an EMBL/GenBank/DDBJ whole genome shotgun (WGS) entry which is preliminary data.</text>
</comment>
<reference evidence="1" key="1">
    <citation type="submission" date="2021-06" db="EMBL/GenBank/DDBJ databases">
        <authorList>
            <person name="Kallberg Y."/>
            <person name="Tangrot J."/>
            <person name="Rosling A."/>
        </authorList>
    </citation>
    <scope>NUCLEOTIDE SEQUENCE</scope>
    <source>
        <strain evidence="1">AU212A</strain>
    </source>
</reference>
<keyword evidence="2" id="KW-1185">Reference proteome</keyword>
<protein>
    <submittedName>
        <fullName evidence="1">11860_t:CDS:1</fullName>
    </submittedName>
</protein>
<evidence type="ECO:0000313" key="2">
    <source>
        <dbReference type="Proteomes" id="UP000789860"/>
    </source>
</evidence>
<dbReference type="Proteomes" id="UP000789860">
    <property type="component" value="Unassembled WGS sequence"/>
</dbReference>
<organism evidence="1 2">
    <name type="scientific">Scutellospora calospora</name>
    <dbReference type="NCBI Taxonomy" id="85575"/>
    <lineage>
        <taxon>Eukaryota</taxon>
        <taxon>Fungi</taxon>
        <taxon>Fungi incertae sedis</taxon>
        <taxon>Mucoromycota</taxon>
        <taxon>Glomeromycotina</taxon>
        <taxon>Glomeromycetes</taxon>
        <taxon>Diversisporales</taxon>
        <taxon>Gigasporaceae</taxon>
        <taxon>Scutellospora</taxon>
    </lineage>
</organism>
<evidence type="ECO:0000313" key="1">
    <source>
        <dbReference type="EMBL" id="CAG8497751.1"/>
    </source>
</evidence>
<gene>
    <name evidence="1" type="ORF">SCALOS_LOCUS3103</name>
</gene>
<accession>A0ACA9KYQ8</accession>
<dbReference type="EMBL" id="CAJVPM010003181">
    <property type="protein sequence ID" value="CAG8497751.1"/>
    <property type="molecule type" value="Genomic_DNA"/>
</dbReference>
<name>A0ACA9KYQ8_9GLOM</name>